<evidence type="ECO:0000313" key="4">
    <source>
        <dbReference type="EMBL" id="QGY00181.1"/>
    </source>
</evidence>
<accession>A0A6I6ISI0</accession>
<dbReference type="AlphaFoldDB" id="A0A6I6ISI0"/>
<dbReference type="OrthoDB" id="7659420at2"/>
<keyword evidence="3" id="KW-0812">Transmembrane</keyword>
<gene>
    <name evidence="4" type="ORF">EI983_18690</name>
</gene>
<feature type="compositionally biased region" description="Acidic residues" evidence="2">
    <location>
        <begin position="35"/>
        <end position="55"/>
    </location>
</feature>
<dbReference type="Proteomes" id="UP000428330">
    <property type="component" value="Chromosome"/>
</dbReference>
<evidence type="ECO:0000256" key="1">
    <source>
        <dbReference type="SAM" id="Coils"/>
    </source>
</evidence>
<dbReference type="EMBL" id="CP034348">
    <property type="protein sequence ID" value="QGY00181.1"/>
    <property type="molecule type" value="Genomic_DNA"/>
</dbReference>
<feature type="compositionally biased region" description="Acidic residues" evidence="2">
    <location>
        <begin position="14"/>
        <end position="26"/>
    </location>
</feature>
<feature type="compositionally biased region" description="Polar residues" evidence="2">
    <location>
        <begin position="89"/>
        <end position="100"/>
    </location>
</feature>
<organism evidence="4 5">
    <name type="scientific">Roseovarius faecimaris</name>
    <dbReference type="NCBI Taxonomy" id="2494550"/>
    <lineage>
        <taxon>Bacteria</taxon>
        <taxon>Pseudomonadati</taxon>
        <taxon>Pseudomonadota</taxon>
        <taxon>Alphaproteobacteria</taxon>
        <taxon>Rhodobacterales</taxon>
        <taxon>Roseobacteraceae</taxon>
        <taxon>Roseovarius</taxon>
    </lineage>
</organism>
<keyword evidence="3" id="KW-1133">Transmembrane helix</keyword>
<evidence type="ECO:0000256" key="2">
    <source>
        <dbReference type="SAM" id="MobiDB-lite"/>
    </source>
</evidence>
<protein>
    <recommendedName>
        <fullName evidence="6">Mitochondrial inner membrane protein</fullName>
    </recommendedName>
</protein>
<dbReference type="KEGG" id="rom:EI983_18690"/>
<keyword evidence="5" id="KW-1185">Reference proteome</keyword>
<sequence length="434" mass="44235">MARKKTSTSKTDAEADAVETAQEVEDQANAAADNGADDGVIDADVIAEEVPEESSEGAKAGADPADTDTEESETAPDEATPADEDIVTPSESSDSGTTYVTAPPAPVHSEPVAERKSGFIPMLLGGLLAGGIGFGAAYVMQPQAGGDLDALRSDMAGRIDAQNAKLAGLSDTVDALPTADTSALEAELGDVNASLGALADRLTGVEDELAALGVRLTEVEKRPMTEGASDAAIAAYERELTALQDAIAAQRSEIENIAAEAMSAEANAEETAQATLRRAAFTRIQTALDTGAGFAAALGDLEAAGVAVPSALTQVATDGAPSLTDLQQSFPDAARAALAASRQDAAANGEESGFSAFLKNQLGTRSLEPREGDDADAVLSRAEAAVREGRLTDALAEIEALPQVGREALTDWTDQVATRQAALAAAEALGQDLN</sequence>
<evidence type="ECO:0008006" key="6">
    <source>
        <dbReference type="Google" id="ProtNLM"/>
    </source>
</evidence>
<evidence type="ECO:0000313" key="5">
    <source>
        <dbReference type="Proteomes" id="UP000428330"/>
    </source>
</evidence>
<keyword evidence="1" id="KW-0175">Coiled coil</keyword>
<reference evidence="5" key="1">
    <citation type="submission" date="2018-12" db="EMBL/GenBank/DDBJ databases">
        <title>Complete genome sequence of Roseovarius sp. MME-070.</title>
        <authorList>
            <person name="Nam Y.-D."/>
            <person name="Kang J."/>
            <person name="Chung W.-H."/>
            <person name="Park Y.S."/>
        </authorList>
    </citation>
    <scope>NUCLEOTIDE SEQUENCE [LARGE SCALE GENOMIC DNA]</scope>
    <source>
        <strain evidence="5">MME-070</strain>
    </source>
</reference>
<evidence type="ECO:0000256" key="3">
    <source>
        <dbReference type="SAM" id="Phobius"/>
    </source>
</evidence>
<feature type="region of interest" description="Disordered" evidence="2">
    <location>
        <begin position="1"/>
        <end position="110"/>
    </location>
</feature>
<keyword evidence="3" id="KW-0472">Membrane</keyword>
<proteinExistence type="predicted"/>
<feature type="coiled-coil region" evidence="1">
    <location>
        <begin position="233"/>
        <end position="274"/>
    </location>
</feature>
<dbReference type="Gene3D" id="1.10.287.1490">
    <property type="match status" value="1"/>
</dbReference>
<name>A0A6I6ISI0_9RHOB</name>
<dbReference type="RefSeq" id="WP_157708861.1">
    <property type="nucleotide sequence ID" value="NZ_CP034348.1"/>
</dbReference>
<feature type="compositionally biased region" description="Acidic residues" evidence="2">
    <location>
        <begin position="65"/>
        <end position="86"/>
    </location>
</feature>
<feature type="transmembrane region" description="Helical" evidence="3">
    <location>
        <begin position="119"/>
        <end position="140"/>
    </location>
</feature>